<keyword evidence="2" id="KW-0472">Membrane</keyword>
<keyword evidence="2" id="KW-0812">Transmembrane</keyword>
<proteinExistence type="predicted"/>
<evidence type="ECO:0000256" key="2">
    <source>
        <dbReference type="SAM" id="Phobius"/>
    </source>
</evidence>
<feature type="transmembrane region" description="Helical" evidence="2">
    <location>
        <begin position="99"/>
        <end position="117"/>
    </location>
</feature>
<gene>
    <name evidence="3" type="ORF">ACFSUF_20010</name>
</gene>
<dbReference type="EMBL" id="JBHUME010000013">
    <property type="protein sequence ID" value="MFD2614702.1"/>
    <property type="molecule type" value="Genomic_DNA"/>
</dbReference>
<evidence type="ECO:0000256" key="1">
    <source>
        <dbReference type="SAM" id="MobiDB-lite"/>
    </source>
</evidence>
<reference evidence="4" key="1">
    <citation type="journal article" date="2019" name="Int. J. Syst. Evol. Microbiol.">
        <title>The Global Catalogue of Microorganisms (GCM) 10K type strain sequencing project: providing services to taxonomists for standard genome sequencing and annotation.</title>
        <authorList>
            <consortium name="The Broad Institute Genomics Platform"/>
            <consortium name="The Broad Institute Genome Sequencing Center for Infectious Disease"/>
            <person name="Wu L."/>
            <person name="Ma J."/>
        </authorList>
    </citation>
    <scope>NUCLEOTIDE SEQUENCE [LARGE SCALE GENOMIC DNA]</scope>
    <source>
        <strain evidence="4">KCTC 3950</strain>
    </source>
</reference>
<evidence type="ECO:0000313" key="4">
    <source>
        <dbReference type="Proteomes" id="UP001597541"/>
    </source>
</evidence>
<accession>A0ABW5PGX5</accession>
<dbReference type="RefSeq" id="WP_377605855.1">
    <property type="nucleotide sequence ID" value="NZ_JBHUME010000013.1"/>
</dbReference>
<protein>
    <submittedName>
        <fullName evidence="3">Uncharacterized protein</fullName>
    </submittedName>
</protein>
<keyword evidence="2" id="KW-1133">Transmembrane helix</keyword>
<comment type="caution">
    <text evidence="3">The sequence shown here is derived from an EMBL/GenBank/DDBJ whole genome shotgun (WGS) entry which is preliminary data.</text>
</comment>
<name>A0ABW5PGX5_9BACL</name>
<organism evidence="3 4">
    <name type="scientific">Paenibacillus gansuensis</name>
    <dbReference type="NCBI Taxonomy" id="306542"/>
    <lineage>
        <taxon>Bacteria</taxon>
        <taxon>Bacillati</taxon>
        <taxon>Bacillota</taxon>
        <taxon>Bacilli</taxon>
        <taxon>Bacillales</taxon>
        <taxon>Paenibacillaceae</taxon>
        <taxon>Paenibacillus</taxon>
    </lineage>
</organism>
<evidence type="ECO:0000313" key="3">
    <source>
        <dbReference type="EMBL" id="MFD2614702.1"/>
    </source>
</evidence>
<keyword evidence="4" id="KW-1185">Reference proteome</keyword>
<sequence length="128" mass="13803">MSKNQKVIISSVGVLLALILAVLMIRSPVEKQIASDPPPKQVVTPAPQETTPPKEMDDSHEKVAGLIDDASAAVMKEAPGLWGRVTESWNWFMGFDAKHAIILIGVMVFVVGILVSGNHRGGGKRNQH</sequence>
<feature type="transmembrane region" description="Helical" evidence="2">
    <location>
        <begin position="7"/>
        <end position="25"/>
    </location>
</feature>
<dbReference type="Proteomes" id="UP001597541">
    <property type="component" value="Unassembled WGS sequence"/>
</dbReference>
<feature type="region of interest" description="Disordered" evidence="1">
    <location>
        <begin position="32"/>
        <end position="60"/>
    </location>
</feature>